<organism evidence="2 3">
    <name type="scientific">Neohortaea acidophila</name>
    <dbReference type="NCBI Taxonomy" id="245834"/>
    <lineage>
        <taxon>Eukaryota</taxon>
        <taxon>Fungi</taxon>
        <taxon>Dikarya</taxon>
        <taxon>Ascomycota</taxon>
        <taxon>Pezizomycotina</taxon>
        <taxon>Dothideomycetes</taxon>
        <taxon>Dothideomycetidae</taxon>
        <taxon>Mycosphaerellales</taxon>
        <taxon>Teratosphaeriaceae</taxon>
        <taxon>Neohortaea</taxon>
    </lineage>
</organism>
<proteinExistence type="predicted"/>
<keyword evidence="3" id="KW-1185">Reference proteome</keyword>
<feature type="compositionally biased region" description="Low complexity" evidence="1">
    <location>
        <begin position="121"/>
        <end position="136"/>
    </location>
</feature>
<feature type="region of interest" description="Disordered" evidence="1">
    <location>
        <begin position="1"/>
        <end position="23"/>
    </location>
</feature>
<sequence>MPTVPNFDIPDSPPLPPMNSEEAATLAAATRKFERFLELKKQGVHFHDRLQKSAALRNPTLLPKLMEFAGMTQEESYVSTLPADLGVPTRWAADQYVDELVRANERREKKRKEGRDKIDFVSAAGGAKSSASSAVSTPNKSHTVDGDGKRSRFDNR</sequence>
<dbReference type="EMBL" id="MU001639">
    <property type="protein sequence ID" value="KAF2480680.1"/>
    <property type="molecule type" value="Genomic_DNA"/>
</dbReference>
<dbReference type="AlphaFoldDB" id="A0A6A6PKU1"/>
<evidence type="ECO:0000313" key="3">
    <source>
        <dbReference type="Proteomes" id="UP000799767"/>
    </source>
</evidence>
<dbReference type="GO" id="GO:0006355">
    <property type="term" value="P:regulation of DNA-templated transcription"/>
    <property type="evidence" value="ECO:0007669"/>
    <property type="project" value="InterPro"/>
</dbReference>
<dbReference type="Proteomes" id="UP000799767">
    <property type="component" value="Unassembled WGS sequence"/>
</dbReference>
<dbReference type="RefSeq" id="XP_033587250.1">
    <property type="nucleotide sequence ID" value="XM_033736176.1"/>
</dbReference>
<feature type="region of interest" description="Disordered" evidence="1">
    <location>
        <begin position="105"/>
        <end position="156"/>
    </location>
</feature>
<feature type="compositionally biased region" description="Basic and acidic residues" evidence="1">
    <location>
        <begin position="142"/>
        <end position="156"/>
    </location>
</feature>
<dbReference type="PANTHER" id="PTHR13464">
    <property type="entry name" value="TRANSCRIPTIONAL REGULATOR PROTEIN HCNGP"/>
    <property type="match status" value="1"/>
</dbReference>
<evidence type="ECO:0000313" key="2">
    <source>
        <dbReference type="EMBL" id="KAF2480680.1"/>
    </source>
</evidence>
<name>A0A6A6PKU1_9PEZI</name>
<protein>
    <submittedName>
        <fullName evidence="2">HCNGP-like protein-domain-containing protein</fullName>
    </submittedName>
</protein>
<dbReference type="GO" id="GO:0005634">
    <property type="term" value="C:nucleus"/>
    <property type="evidence" value="ECO:0007669"/>
    <property type="project" value="TreeGrafter"/>
</dbReference>
<gene>
    <name evidence="2" type="ORF">BDY17DRAFT_318302</name>
</gene>
<dbReference type="Pfam" id="PF07818">
    <property type="entry name" value="HCNGP"/>
    <property type="match status" value="1"/>
</dbReference>
<dbReference type="OrthoDB" id="1714508at2759"/>
<feature type="compositionally biased region" description="Basic and acidic residues" evidence="1">
    <location>
        <begin position="105"/>
        <end position="119"/>
    </location>
</feature>
<reference evidence="2" key="1">
    <citation type="journal article" date="2020" name="Stud. Mycol.">
        <title>101 Dothideomycetes genomes: a test case for predicting lifestyles and emergence of pathogens.</title>
        <authorList>
            <person name="Haridas S."/>
            <person name="Albert R."/>
            <person name="Binder M."/>
            <person name="Bloem J."/>
            <person name="Labutti K."/>
            <person name="Salamov A."/>
            <person name="Andreopoulos B."/>
            <person name="Baker S."/>
            <person name="Barry K."/>
            <person name="Bills G."/>
            <person name="Bluhm B."/>
            <person name="Cannon C."/>
            <person name="Castanera R."/>
            <person name="Culley D."/>
            <person name="Daum C."/>
            <person name="Ezra D."/>
            <person name="Gonzalez J."/>
            <person name="Henrissat B."/>
            <person name="Kuo A."/>
            <person name="Liang C."/>
            <person name="Lipzen A."/>
            <person name="Lutzoni F."/>
            <person name="Magnuson J."/>
            <person name="Mondo S."/>
            <person name="Nolan M."/>
            <person name="Ohm R."/>
            <person name="Pangilinan J."/>
            <person name="Park H.-J."/>
            <person name="Ramirez L."/>
            <person name="Alfaro M."/>
            <person name="Sun H."/>
            <person name="Tritt A."/>
            <person name="Yoshinaga Y."/>
            <person name="Zwiers L.-H."/>
            <person name="Turgeon B."/>
            <person name="Goodwin S."/>
            <person name="Spatafora J."/>
            <person name="Crous P."/>
            <person name="Grigoriev I."/>
        </authorList>
    </citation>
    <scope>NUCLEOTIDE SEQUENCE</scope>
    <source>
        <strain evidence="2">CBS 113389</strain>
    </source>
</reference>
<dbReference type="GeneID" id="54477178"/>
<accession>A0A6A6PKU1</accession>
<dbReference type="InterPro" id="IPR012479">
    <property type="entry name" value="SAP30BP"/>
</dbReference>
<evidence type="ECO:0000256" key="1">
    <source>
        <dbReference type="SAM" id="MobiDB-lite"/>
    </source>
</evidence>
<dbReference type="PANTHER" id="PTHR13464:SF0">
    <property type="entry name" value="SAP30-BINDING PROTEIN"/>
    <property type="match status" value="1"/>
</dbReference>